<dbReference type="Proteomes" id="UP000663852">
    <property type="component" value="Unassembled WGS sequence"/>
</dbReference>
<dbReference type="PANTHER" id="PTHR46090:SF2">
    <property type="entry name" value="ADP-RIBOSYLATION FACTOR-LIKE PROTEIN 13B"/>
    <property type="match status" value="1"/>
</dbReference>
<dbReference type="Gene3D" id="3.40.50.300">
    <property type="entry name" value="P-loop containing nucleotide triphosphate hydrolases"/>
    <property type="match status" value="1"/>
</dbReference>
<dbReference type="SMART" id="SM00177">
    <property type="entry name" value="ARF"/>
    <property type="match status" value="1"/>
</dbReference>
<dbReference type="NCBIfam" id="TIGR00231">
    <property type="entry name" value="small_GTP"/>
    <property type="match status" value="1"/>
</dbReference>
<dbReference type="GO" id="GO:0046872">
    <property type="term" value="F:metal ion binding"/>
    <property type="evidence" value="ECO:0007669"/>
    <property type="project" value="UniProtKB-KW"/>
</dbReference>
<gene>
    <name evidence="6" type="ORF">EDS130_LOCUS9433</name>
    <name evidence="7" type="ORF">XAT740_LOCUS12487</name>
</gene>
<dbReference type="PROSITE" id="PS51417">
    <property type="entry name" value="ARF"/>
    <property type="match status" value="1"/>
</dbReference>
<dbReference type="SMART" id="SM00178">
    <property type="entry name" value="SAR"/>
    <property type="match status" value="1"/>
</dbReference>
<dbReference type="EMBL" id="CAJNOR010000705">
    <property type="protein sequence ID" value="CAF0986910.1"/>
    <property type="molecule type" value="Genomic_DNA"/>
</dbReference>
<evidence type="ECO:0008006" key="9">
    <source>
        <dbReference type="Google" id="ProtNLM"/>
    </source>
</evidence>
<feature type="binding site" evidence="4">
    <location>
        <position position="29"/>
    </location>
    <ligand>
        <name>Mg(2+)</name>
        <dbReference type="ChEBI" id="CHEBI:18420"/>
    </ligand>
</feature>
<dbReference type="InterPro" id="IPR005225">
    <property type="entry name" value="Small_GTP-bd"/>
</dbReference>
<dbReference type="SUPFAM" id="SSF52540">
    <property type="entry name" value="P-loop containing nucleoside triphosphate hydrolases"/>
    <property type="match status" value="1"/>
</dbReference>
<evidence type="ECO:0000256" key="3">
    <source>
        <dbReference type="PIRSR" id="PIRSR606689-1"/>
    </source>
</evidence>
<feature type="compositionally biased region" description="Acidic residues" evidence="5">
    <location>
        <begin position="232"/>
        <end position="241"/>
    </location>
</feature>
<evidence type="ECO:0000313" key="8">
    <source>
        <dbReference type="Proteomes" id="UP000663828"/>
    </source>
</evidence>
<dbReference type="Pfam" id="PF00025">
    <property type="entry name" value="Arf"/>
    <property type="match status" value="1"/>
</dbReference>
<feature type="compositionally biased region" description="Basic and acidic residues" evidence="5">
    <location>
        <begin position="453"/>
        <end position="462"/>
    </location>
</feature>
<feature type="binding site" evidence="3">
    <location>
        <begin position="124"/>
        <end position="127"/>
    </location>
    <ligand>
        <name>GTP</name>
        <dbReference type="ChEBI" id="CHEBI:37565"/>
    </ligand>
</feature>
<dbReference type="InterPro" id="IPR051995">
    <property type="entry name" value="Ciliary_GTPase"/>
</dbReference>
<feature type="binding site" evidence="4">
    <location>
        <position position="46"/>
    </location>
    <ligand>
        <name>Mg(2+)</name>
        <dbReference type="ChEBI" id="CHEBI:18420"/>
    </ligand>
</feature>
<organism evidence="7 8">
    <name type="scientific">Adineta ricciae</name>
    <name type="common">Rotifer</name>
    <dbReference type="NCBI Taxonomy" id="249248"/>
    <lineage>
        <taxon>Eukaryota</taxon>
        <taxon>Metazoa</taxon>
        <taxon>Spiralia</taxon>
        <taxon>Gnathifera</taxon>
        <taxon>Rotifera</taxon>
        <taxon>Eurotatoria</taxon>
        <taxon>Bdelloidea</taxon>
        <taxon>Adinetida</taxon>
        <taxon>Adinetidae</taxon>
        <taxon>Adineta</taxon>
    </lineage>
</organism>
<name>A0A814FM97_ADIRI</name>
<keyword evidence="2 3" id="KW-0342">GTP-binding</keyword>
<feature type="compositionally biased region" description="Low complexity" evidence="5">
    <location>
        <begin position="293"/>
        <end position="305"/>
    </location>
</feature>
<feature type="compositionally biased region" description="Basic and acidic residues" evidence="5">
    <location>
        <begin position="493"/>
        <end position="502"/>
    </location>
</feature>
<dbReference type="GO" id="GO:0060170">
    <property type="term" value="C:ciliary membrane"/>
    <property type="evidence" value="ECO:0007669"/>
    <property type="project" value="TreeGrafter"/>
</dbReference>
<evidence type="ECO:0000256" key="1">
    <source>
        <dbReference type="ARBA" id="ARBA00022741"/>
    </source>
</evidence>
<keyword evidence="4" id="KW-0479">Metal-binding</keyword>
<feature type="compositionally biased region" description="Basic and acidic residues" evidence="5">
    <location>
        <begin position="310"/>
        <end position="341"/>
    </location>
</feature>
<keyword evidence="4" id="KW-0460">Magnesium</keyword>
<dbReference type="GO" id="GO:0097500">
    <property type="term" value="P:receptor localization to non-motile cilium"/>
    <property type="evidence" value="ECO:0007669"/>
    <property type="project" value="TreeGrafter"/>
</dbReference>
<dbReference type="OrthoDB" id="14717at2759"/>
<evidence type="ECO:0000313" key="7">
    <source>
        <dbReference type="EMBL" id="CAF0986910.1"/>
    </source>
</evidence>
<dbReference type="PANTHER" id="PTHR46090">
    <property type="entry name" value="ADP-RIBOSYLATION FACTOR-LIKE PROTEIN 13B"/>
    <property type="match status" value="1"/>
</dbReference>
<dbReference type="EMBL" id="CAJNOJ010000031">
    <property type="protein sequence ID" value="CAF0894026.1"/>
    <property type="molecule type" value="Genomic_DNA"/>
</dbReference>
<feature type="region of interest" description="Disordered" evidence="5">
    <location>
        <begin position="202"/>
        <end position="535"/>
    </location>
</feature>
<feature type="binding site" evidence="3">
    <location>
        <begin position="22"/>
        <end position="29"/>
    </location>
    <ligand>
        <name>GTP</name>
        <dbReference type="ChEBI" id="CHEBI:37565"/>
    </ligand>
</feature>
<feature type="compositionally biased region" description="Basic and acidic residues" evidence="5">
    <location>
        <begin position="202"/>
        <end position="231"/>
    </location>
</feature>
<dbReference type="AlphaFoldDB" id="A0A814FM97"/>
<comment type="caution">
    <text evidence="7">The sequence shown here is derived from an EMBL/GenBank/DDBJ whole genome shotgun (WGS) entry which is preliminary data.</text>
</comment>
<evidence type="ECO:0000313" key="6">
    <source>
        <dbReference type="EMBL" id="CAF0894026.1"/>
    </source>
</evidence>
<dbReference type="PRINTS" id="PR00328">
    <property type="entry name" value="SAR1GTPBP"/>
</dbReference>
<dbReference type="GO" id="GO:1905515">
    <property type="term" value="P:non-motile cilium assembly"/>
    <property type="evidence" value="ECO:0007669"/>
    <property type="project" value="TreeGrafter"/>
</dbReference>
<proteinExistence type="predicted"/>
<evidence type="ECO:0000256" key="4">
    <source>
        <dbReference type="PIRSR" id="PIRSR606689-2"/>
    </source>
</evidence>
<keyword evidence="1 3" id="KW-0547">Nucleotide-binding</keyword>
<dbReference type="InterPro" id="IPR006689">
    <property type="entry name" value="Small_GTPase_ARF/SAR"/>
</dbReference>
<evidence type="ECO:0000256" key="2">
    <source>
        <dbReference type="ARBA" id="ARBA00023134"/>
    </source>
</evidence>
<protein>
    <recommendedName>
        <fullName evidence="9">ADP-ribosylation factor-like protein 13B</fullName>
    </recommendedName>
</protein>
<dbReference type="Proteomes" id="UP000663828">
    <property type="component" value="Unassembled WGS sequence"/>
</dbReference>
<dbReference type="InterPro" id="IPR027417">
    <property type="entry name" value="P-loop_NTPase"/>
</dbReference>
<dbReference type="GO" id="GO:0097730">
    <property type="term" value="C:non-motile cilium"/>
    <property type="evidence" value="ECO:0007669"/>
    <property type="project" value="TreeGrafter"/>
</dbReference>
<feature type="binding site" evidence="3">
    <location>
        <position position="68"/>
    </location>
    <ligand>
        <name>GTP</name>
        <dbReference type="ChEBI" id="CHEBI:37565"/>
    </ligand>
</feature>
<dbReference type="GO" id="GO:0005525">
    <property type="term" value="F:GTP binding"/>
    <property type="evidence" value="ECO:0007669"/>
    <property type="project" value="UniProtKB-KW"/>
</dbReference>
<accession>A0A814FM97</accession>
<feature type="compositionally biased region" description="Basic and acidic residues" evidence="5">
    <location>
        <begin position="257"/>
        <end position="272"/>
    </location>
</feature>
<sequence length="535" mass="60548">MGGTPCKATPNSNKTITIAVLGLDNAGKTTTTRVLEKSPVDSVTPTVGFSQTEITHKNEKIKLIDLGGAQTFREAWRHYYDDAYGFVYVLDSSEEERLPENREVLKRLLQEEKVKGKPILILANKQDKAEALNKAAILEDLKIERLVNENQTLCRVELCTATALSRNGKNPKMDETIRHGFDWLIKTIYESYDTIHRRVEADVQKRKEKEQKEKHERMERIKKLREEREKEGGEEEAENEEDTIKNGFVPINQAVKNAEKNSSEKPSKDKSSHKSSKSNLTDENTQIPPKPAPRSISHNRISNSDDNIDDHDRPRRHSTDLLSQRKESPVPANHDDDERVNSPDSQTENRPLPGKKKKVIGPGRQRSQGDNLPPVAPSAASRREDIPQHKGPPVGTPRPQPLVAQWAITSPTPQYPVEKLTTITSDNENDNDEKSKSTKKRSTSNQRHSNGHLSRESSERQKSSSRLSNHTDENDESDGISRKTSSKRHHNRNHDADSDRQEQPSVRKSTSNHNSTHRSHSKSNGFVDDDAEQYT</sequence>
<reference evidence="7" key="1">
    <citation type="submission" date="2021-02" db="EMBL/GenBank/DDBJ databases">
        <authorList>
            <person name="Nowell W R."/>
        </authorList>
    </citation>
    <scope>NUCLEOTIDE SEQUENCE</scope>
</reference>
<dbReference type="GO" id="GO:0003924">
    <property type="term" value="F:GTPase activity"/>
    <property type="evidence" value="ECO:0007669"/>
    <property type="project" value="InterPro"/>
</dbReference>
<evidence type="ECO:0000256" key="5">
    <source>
        <dbReference type="SAM" id="MobiDB-lite"/>
    </source>
</evidence>
<keyword evidence="8" id="KW-1185">Reference proteome</keyword>